<sequence>MSKRIPAGTRNTAPEQDGGHGIVHAGTGGLESASNWQPEGRPRAPENEIGPRHLPNKVLRRQKENKSPARKKEKFLEFGRATPAQAVRENQEKCIIAVCSPTRYKASREQENAPPAMAEKEAKRNKEQKQVQNGTRTHNHPHPLRDTGKRQ</sequence>
<protein>
    <submittedName>
        <fullName evidence="2">Uncharacterized protein</fullName>
    </submittedName>
</protein>
<feature type="compositionally biased region" description="Basic and acidic residues" evidence="1">
    <location>
        <begin position="118"/>
        <end position="129"/>
    </location>
</feature>
<dbReference type="EMBL" id="JARKIE010000142">
    <property type="protein sequence ID" value="KAJ7676460.1"/>
    <property type="molecule type" value="Genomic_DNA"/>
</dbReference>
<organism evidence="2 3">
    <name type="scientific">Mycena rosella</name>
    <name type="common">Pink bonnet</name>
    <name type="synonym">Agaricus rosellus</name>
    <dbReference type="NCBI Taxonomy" id="1033263"/>
    <lineage>
        <taxon>Eukaryota</taxon>
        <taxon>Fungi</taxon>
        <taxon>Dikarya</taxon>
        <taxon>Basidiomycota</taxon>
        <taxon>Agaricomycotina</taxon>
        <taxon>Agaricomycetes</taxon>
        <taxon>Agaricomycetidae</taxon>
        <taxon>Agaricales</taxon>
        <taxon>Marasmiineae</taxon>
        <taxon>Mycenaceae</taxon>
        <taxon>Mycena</taxon>
    </lineage>
</organism>
<name>A0AAD7D353_MYCRO</name>
<feature type="region of interest" description="Disordered" evidence="1">
    <location>
        <begin position="1"/>
        <end position="77"/>
    </location>
</feature>
<evidence type="ECO:0000256" key="1">
    <source>
        <dbReference type="SAM" id="MobiDB-lite"/>
    </source>
</evidence>
<comment type="caution">
    <text evidence="2">The sequence shown here is derived from an EMBL/GenBank/DDBJ whole genome shotgun (WGS) entry which is preliminary data.</text>
</comment>
<gene>
    <name evidence="2" type="ORF">B0H17DRAFT_1139889</name>
</gene>
<evidence type="ECO:0000313" key="3">
    <source>
        <dbReference type="Proteomes" id="UP001221757"/>
    </source>
</evidence>
<feature type="compositionally biased region" description="Basic and acidic residues" evidence="1">
    <location>
        <begin position="40"/>
        <end position="51"/>
    </location>
</feature>
<evidence type="ECO:0000313" key="2">
    <source>
        <dbReference type="EMBL" id="KAJ7676460.1"/>
    </source>
</evidence>
<keyword evidence="3" id="KW-1185">Reference proteome</keyword>
<dbReference type="AlphaFoldDB" id="A0AAD7D353"/>
<proteinExistence type="predicted"/>
<reference evidence="2" key="1">
    <citation type="submission" date="2023-03" db="EMBL/GenBank/DDBJ databases">
        <title>Massive genome expansion in bonnet fungi (Mycena s.s.) driven by repeated elements and novel gene families across ecological guilds.</title>
        <authorList>
            <consortium name="Lawrence Berkeley National Laboratory"/>
            <person name="Harder C.B."/>
            <person name="Miyauchi S."/>
            <person name="Viragh M."/>
            <person name="Kuo A."/>
            <person name="Thoen E."/>
            <person name="Andreopoulos B."/>
            <person name="Lu D."/>
            <person name="Skrede I."/>
            <person name="Drula E."/>
            <person name="Henrissat B."/>
            <person name="Morin E."/>
            <person name="Kohler A."/>
            <person name="Barry K."/>
            <person name="LaButti K."/>
            <person name="Morin E."/>
            <person name="Salamov A."/>
            <person name="Lipzen A."/>
            <person name="Mereny Z."/>
            <person name="Hegedus B."/>
            <person name="Baldrian P."/>
            <person name="Stursova M."/>
            <person name="Weitz H."/>
            <person name="Taylor A."/>
            <person name="Grigoriev I.V."/>
            <person name="Nagy L.G."/>
            <person name="Martin F."/>
            <person name="Kauserud H."/>
        </authorList>
    </citation>
    <scope>NUCLEOTIDE SEQUENCE</scope>
    <source>
        <strain evidence="2">CBHHK067</strain>
    </source>
</reference>
<accession>A0AAD7D353</accession>
<dbReference type="Proteomes" id="UP001221757">
    <property type="component" value="Unassembled WGS sequence"/>
</dbReference>
<feature type="region of interest" description="Disordered" evidence="1">
    <location>
        <begin position="101"/>
        <end position="151"/>
    </location>
</feature>